<dbReference type="GO" id="GO:0022857">
    <property type="term" value="F:transmembrane transporter activity"/>
    <property type="evidence" value="ECO:0007669"/>
    <property type="project" value="InterPro"/>
</dbReference>
<evidence type="ECO:0000313" key="9">
    <source>
        <dbReference type="Proteomes" id="UP001175261"/>
    </source>
</evidence>
<dbReference type="PANTHER" id="PTHR42718">
    <property type="entry name" value="MAJOR FACILITATOR SUPERFAMILY MULTIDRUG TRANSPORTER MFSC"/>
    <property type="match status" value="1"/>
</dbReference>
<feature type="transmembrane region" description="Helical" evidence="6">
    <location>
        <begin position="171"/>
        <end position="192"/>
    </location>
</feature>
<feature type="transmembrane region" description="Helical" evidence="6">
    <location>
        <begin position="72"/>
        <end position="99"/>
    </location>
</feature>
<dbReference type="PANTHER" id="PTHR42718:SF41">
    <property type="entry name" value="MFS TRANSPORTER OF UNKOWN SPECIFICITY (AFU_ORTHOLOGUE AFUA_5G09940)-RELATED"/>
    <property type="match status" value="1"/>
</dbReference>
<dbReference type="PROSITE" id="PS50850">
    <property type="entry name" value="MFS"/>
    <property type="match status" value="1"/>
</dbReference>
<feature type="compositionally biased region" description="Polar residues" evidence="5">
    <location>
        <begin position="28"/>
        <end position="40"/>
    </location>
</feature>
<comment type="subcellular location">
    <subcellularLocation>
        <location evidence="1">Membrane</location>
        <topology evidence="1">Multi-pass membrane protein</topology>
    </subcellularLocation>
</comment>
<keyword evidence="3 6" id="KW-1133">Transmembrane helix</keyword>
<evidence type="ECO:0000256" key="2">
    <source>
        <dbReference type="ARBA" id="ARBA00022692"/>
    </source>
</evidence>
<feature type="transmembrane region" description="Helical" evidence="6">
    <location>
        <begin position="327"/>
        <end position="357"/>
    </location>
</feature>
<dbReference type="InterPro" id="IPR020846">
    <property type="entry name" value="MFS_dom"/>
</dbReference>
<dbReference type="Proteomes" id="UP001175261">
    <property type="component" value="Unassembled WGS sequence"/>
</dbReference>
<feature type="transmembrane region" description="Helical" evidence="6">
    <location>
        <begin position="430"/>
        <end position="451"/>
    </location>
</feature>
<feature type="transmembrane region" description="Helical" evidence="6">
    <location>
        <begin position="506"/>
        <end position="530"/>
    </location>
</feature>
<feature type="domain" description="Major facilitator superfamily (MFS) profile" evidence="7">
    <location>
        <begin position="74"/>
        <end position="535"/>
    </location>
</feature>
<organism evidence="8 9">
    <name type="scientific">Sarocladium strictum</name>
    <name type="common">Black bundle disease fungus</name>
    <name type="synonym">Acremonium strictum</name>
    <dbReference type="NCBI Taxonomy" id="5046"/>
    <lineage>
        <taxon>Eukaryota</taxon>
        <taxon>Fungi</taxon>
        <taxon>Dikarya</taxon>
        <taxon>Ascomycota</taxon>
        <taxon>Pezizomycotina</taxon>
        <taxon>Sordariomycetes</taxon>
        <taxon>Hypocreomycetidae</taxon>
        <taxon>Hypocreales</taxon>
        <taxon>Sarocladiaceae</taxon>
        <taxon>Sarocladium</taxon>
    </lineage>
</organism>
<evidence type="ECO:0000259" key="7">
    <source>
        <dbReference type="PROSITE" id="PS50850"/>
    </source>
</evidence>
<protein>
    <recommendedName>
        <fullName evidence="7">Major facilitator superfamily (MFS) profile domain-containing protein</fullName>
    </recommendedName>
</protein>
<dbReference type="GO" id="GO:0016020">
    <property type="term" value="C:membrane"/>
    <property type="evidence" value="ECO:0007669"/>
    <property type="project" value="UniProtKB-SubCell"/>
</dbReference>
<dbReference type="Gene3D" id="1.20.1250.20">
    <property type="entry name" value="MFS general substrate transporter like domains"/>
    <property type="match status" value="2"/>
</dbReference>
<keyword evidence="4 6" id="KW-0472">Membrane</keyword>
<accession>A0AA39GNL7</accession>
<feature type="transmembrane region" description="Helical" evidence="6">
    <location>
        <begin position="377"/>
        <end position="394"/>
    </location>
</feature>
<dbReference type="Pfam" id="PF07690">
    <property type="entry name" value="MFS_1"/>
    <property type="match status" value="1"/>
</dbReference>
<dbReference type="SUPFAM" id="SSF103473">
    <property type="entry name" value="MFS general substrate transporter"/>
    <property type="match status" value="2"/>
</dbReference>
<feature type="compositionally biased region" description="Low complexity" evidence="5">
    <location>
        <begin position="43"/>
        <end position="56"/>
    </location>
</feature>
<feature type="transmembrane region" description="Helical" evidence="6">
    <location>
        <begin position="142"/>
        <end position="159"/>
    </location>
</feature>
<keyword evidence="9" id="KW-1185">Reference proteome</keyword>
<feature type="transmembrane region" description="Helical" evidence="6">
    <location>
        <begin position="297"/>
        <end position="315"/>
    </location>
</feature>
<feature type="transmembrane region" description="Helical" evidence="6">
    <location>
        <begin position="111"/>
        <end position="130"/>
    </location>
</feature>
<dbReference type="AlphaFoldDB" id="A0AA39GNL7"/>
<dbReference type="EMBL" id="JAPDFR010000001">
    <property type="protein sequence ID" value="KAK0390682.1"/>
    <property type="molecule type" value="Genomic_DNA"/>
</dbReference>
<comment type="caution">
    <text evidence="8">The sequence shown here is derived from an EMBL/GenBank/DDBJ whole genome shotgun (WGS) entry which is preliminary data.</text>
</comment>
<keyword evidence="2 6" id="KW-0812">Transmembrane</keyword>
<evidence type="ECO:0000256" key="4">
    <source>
        <dbReference type="ARBA" id="ARBA00023136"/>
    </source>
</evidence>
<feature type="transmembrane region" description="Helical" evidence="6">
    <location>
        <begin position="204"/>
        <end position="223"/>
    </location>
</feature>
<evidence type="ECO:0000256" key="5">
    <source>
        <dbReference type="SAM" id="MobiDB-lite"/>
    </source>
</evidence>
<dbReference type="InterPro" id="IPR036259">
    <property type="entry name" value="MFS_trans_sf"/>
</dbReference>
<evidence type="ECO:0000313" key="8">
    <source>
        <dbReference type="EMBL" id="KAK0390682.1"/>
    </source>
</evidence>
<sequence>MASTHTATELQELPPVTMLPCLDRPKRPTTSYGRTPSYPDSIQPLTPATPAQQTPPSRVFEATPSVTSTKRLLIITLIVVANTIQFTSAFSTIAGGIAINKVLGQDIGPGQANWMAAAYSLTQGAFVLITGRLGAIYGHQRLTLIGLLLFSVFSLINGFCSSHASFVALRALTGIGGGVFMPNAVATIMLMVPPGRARNVLMGLFAASPPVGGVMGALLAGVVAEKDKFSAWTVFFGMLAASSLACLTWLWVVLPEEHPVDKGGKIDYVGAFLGLGSLLLFNFTWNQAPVSGWDTPYLIAALCLSVVLFIAFILWERSPYPTEPIMPLAVFAAPTFSALIVVVTLSYMTVGICMWYSLSWQQVLRGVSVLECGINFLPFGIGSVAAVALSAYLVPRVAAQWIMAIGLVSGLIASLLIATQPVQQSYWPQMFPAIVSLGFSPDFLYLAAQIIASNSVSRKHQGVASSLIGTLNLYGNALGLGVAATIETEVVKRSEGPGSSSGENSVIGYRAALYFGAGIAAVSLLLNFVFVRVPKNDREGWEEDSAPVEQEAGVVLASAIQRRNAV</sequence>
<feature type="region of interest" description="Disordered" evidence="5">
    <location>
        <begin position="1"/>
        <end position="62"/>
    </location>
</feature>
<gene>
    <name evidence="8" type="ORF">NLU13_0185</name>
</gene>
<dbReference type="InterPro" id="IPR011701">
    <property type="entry name" value="MFS"/>
</dbReference>
<feature type="transmembrane region" description="Helical" evidence="6">
    <location>
        <begin position="463"/>
        <end position="486"/>
    </location>
</feature>
<feature type="transmembrane region" description="Helical" evidence="6">
    <location>
        <begin position="401"/>
        <end position="418"/>
    </location>
</feature>
<name>A0AA39GNL7_SARSR</name>
<feature type="transmembrane region" description="Helical" evidence="6">
    <location>
        <begin position="229"/>
        <end position="254"/>
    </location>
</feature>
<evidence type="ECO:0000256" key="1">
    <source>
        <dbReference type="ARBA" id="ARBA00004141"/>
    </source>
</evidence>
<evidence type="ECO:0000256" key="3">
    <source>
        <dbReference type="ARBA" id="ARBA00022989"/>
    </source>
</evidence>
<proteinExistence type="predicted"/>
<feature type="transmembrane region" description="Helical" evidence="6">
    <location>
        <begin position="266"/>
        <end position="285"/>
    </location>
</feature>
<evidence type="ECO:0000256" key="6">
    <source>
        <dbReference type="SAM" id="Phobius"/>
    </source>
</evidence>
<reference evidence="8" key="1">
    <citation type="submission" date="2022-10" db="EMBL/GenBank/DDBJ databases">
        <title>Determination and structural analysis of whole genome sequence of Sarocladium strictum F4-1.</title>
        <authorList>
            <person name="Hu L."/>
            <person name="Jiang Y."/>
        </authorList>
    </citation>
    <scope>NUCLEOTIDE SEQUENCE</scope>
    <source>
        <strain evidence="8">F4-1</strain>
    </source>
</reference>